<keyword evidence="1 4" id="KW-0489">Methyltransferase</keyword>
<dbReference type="PANTHER" id="PTHR46429:SF1">
    <property type="entry name" value="23S RRNA (GUANOSINE-2'-O-)-METHYLTRANSFERASE RLMB"/>
    <property type="match status" value="1"/>
</dbReference>
<keyword evidence="5" id="KW-1185">Reference proteome</keyword>
<sequence>MEKEHQIFGIRAIIEAINAGKEIDKVFIQKDAQGDLMRDLLKVLKQKNVNFSYVPVEKLNRLTPNNHQGAVASIAPIKFQNLETLVEKVLESGKTPLFLILDQLSDARNFGAIIRTAECTGVDGIIVQKQGSAPVNGDTVKTSAGAVFNVPICKVEHIKDAIFHLQGSGIKTVAATEKTDDTIYDISFAEPLAIIMGSEDRGINPSVLKIVDEKAKLPMFGTISSLNVSVACGAFLYEAVRQRR</sequence>
<dbReference type="Pfam" id="PF08032">
    <property type="entry name" value="SpoU_sub_bind"/>
    <property type="match status" value="1"/>
</dbReference>
<dbReference type="CDD" id="cd18103">
    <property type="entry name" value="SpoU-like_RlmB"/>
    <property type="match status" value="1"/>
</dbReference>
<dbReference type="InterPro" id="IPR013123">
    <property type="entry name" value="SpoU_subst-bd"/>
</dbReference>
<dbReference type="Pfam" id="PF00588">
    <property type="entry name" value="SpoU_methylase"/>
    <property type="match status" value="1"/>
</dbReference>
<dbReference type="GO" id="GO:0003723">
    <property type="term" value="F:RNA binding"/>
    <property type="evidence" value="ECO:0007669"/>
    <property type="project" value="InterPro"/>
</dbReference>
<dbReference type="Proteomes" id="UP000037755">
    <property type="component" value="Unassembled WGS sequence"/>
</dbReference>
<dbReference type="Gene3D" id="3.30.1330.30">
    <property type="match status" value="1"/>
</dbReference>
<dbReference type="RefSeq" id="WP_054407953.1">
    <property type="nucleotide sequence ID" value="NZ_FOYA01000001.1"/>
</dbReference>
<dbReference type="InterPro" id="IPR029064">
    <property type="entry name" value="Ribosomal_eL30-like_sf"/>
</dbReference>
<protein>
    <submittedName>
        <fullName evidence="4">RNA methyltransferase</fullName>
    </submittedName>
</protein>
<dbReference type="EMBL" id="LIYD01000005">
    <property type="protein sequence ID" value="KOS06437.1"/>
    <property type="molecule type" value="Genomic_DNA"/>
</dbReference>
<dbReference type="GO" id="GO:0006396">
    <property type="term" value="P:RNA processing"/>
    <property type="evidence" value="ECO:0007669"/>
    <property type="project" value="InterPro"/>
</dbReference>
<dbReference type="PATRIC" id="fig|1202724.3.peg.2204"/>
<dbReference type="InterPro" id="IPR029026">
    <property type="entry name" value="tRNA_m1G_MTases_N"/>
</dbReference>
<dbReference type="OrthoDB" id="9794400at2"/>
<dbReference type="InterPro" id="IPR029028">
    <property type="entry name" value="Alpha/beta_knot_MTases"/>
</dbReference>
<evidence type="ECO:0000313" key="4">
    <source>
        <dbReference type="EMBL" id="KOS06437.1"/>
    </source>
</evidence>
<evidence type="ECO:0000256" key="2">
    <source>
        <dbReference type="ARBA" id="ARBA00022679"/>
    </source>
</evidence>
<dbReference type="AlphaFoldDB" id="A0A0M8MIE1"/>
<dbReference type="SUPFAM" id="SSF55315">
    <property type="entry name" value="L30e-like"/>
    <property type="match status" value="1"/>
</dbReference>
<dbReference type="STRING" id="1202724.AM493_10625"/>
<dbReference type="Gene3D" id="3.40.1280.10">
    <property type="match status" value="1"/>
</dbReference>
<dbReference type="GO" id="GO:0032259">
    <property type="term" value="P:methylation"/>
    <property type="evidence" value="ECO:0007669"/>
    <property type="project" value="UniProtKB-KW"/>
</dbReference>
<dbReference type="GO" id="GO:0008173">
    <property type="term" value="F:RNA methyltransferase activity"/>
    <property type="evidence" value="ECO:0007669"/>
    <property type="project" value="InterPro"/>
</dbReference>
<dbReference type="GO" id="GO:0005829">
    <property type="term" value="C:cytosol"/>
    <property type="evidence" value="ECO:0007669"/>
    <property type="project" value="TreeGrafter"/>
</dbReference>
<dbReference type="InterPro" id="IPR004441">
    <property type="entry name" value="rRNA_MeTrfase_TrmH"/>
</dbReference>
<dbReference type="SMART" id="SM00967">
    <property type="entry name" value="SpoU_sub_bind"/>
    <property type="match status" value="1"/>
</dbReference>
<reference evidence="4 5" key="1">
    <citation type="submission" date="2015-08" db="EMBL/GenBank/DDBJ databases">
        <title>Whole genome sequence of Flavobacterium akiainvivens IK-1T, from decaying Wikstroemia oahuensis, an endemic Hawaiian shrub.</title>
        <authorList>
            <person name="Wan X."/>
            <person name="Hou S."/>
            <person name="Saito J."/>
            <person name="Donachie S."/>
        </authorList>
    </citation>
    <scope>NUCLEOTIDE SEQUENCE [LARGE SCALE GENOMIC DNA]</scope>
    <source>
        <strain evidence="4 5">IK-1</strain>
    </source>
</reference>
<dbReference type="NCBIfam" id="TIGR00186">
    <property type="entry name" value="rRNA_methyl_3"/>
    <property type="match status" value="1"/>
</dbReference>
<evidence type="ECO:0000256" key="1">
    <source>
        <dbReference type="ARBA" id="ARBA00022603"/>
    </source>
</evidence>
<accession>A0A0M8MIE1</accession>
<dbReference type="PANTHER" id="PTHR46429">
    <property type="entry name" value="23S RRNA (GUANOSINE-2'-O-)-METHYLTRANSFERASE RLMB"/>
    <property type="match status" value="1"/>
</dbReference>
<comment type="caution">
    <text evidence="4">The sequence shown here is derived from an EMBL/GenBank/DDBJ whole genome shotgun (WGS) entry which is preliminary data.</text>
</comment>
<evidence type="ECO:0000259" key="3">
    <source>
        <dbReference type="SMART" id="SM00967"/>
    </source>
</evidence>
<feature type="domain" description="RNA 2-O ribose methyltransferase substrate binding" evidence="3">
    <location>
        <begin position="6"/>
        <end position="80"/>
    </location>
</feature>
<gene>
    <name evidence="4" type="ORF">AM493_10625</name>
</gene>
<organism evidence="4 5">
    <name type="scientific">Flavobacterium akiainvivens</name>
    <dbReference type="NCBI Taxonomy" id="1202724"/>
    <lineage>
        <taxon>Bacteria</taxon>
        <taxon>Pseudomonadati</taxon>
        <taxon>Bacteroidota</taxon>
        <taxon>Flavobacteriia</taxon>
        <taxon>Flavobacteriales</taxon>
        <taxon>Flavobacteriaceae</taxon>
        <taxon>Flavobacterium</taxon>
    </lineage>
</organism>
<dbReference type="InterPro" id="IPR001537">
    <property type="entry name" value="SpoU_MeTrfase"/>
</dbReference>
<dbReference type="SUPFAM" id="SSF75217">
    <property type="entry name" value="alpha/beta knot"/>
    <property type="match status" value="1"/>
</dbReference>
<proteinExistence type="predicted"/>
<keyword evidence="2 4" id="KW-0808">Transferase</keyword>
<evidence type="ECO:0000313" key="5">
    <source>
        <dbReference type="Proteomes" id="UP000037755"/>
    </source>
</evidence>
<name>A0A0M8MIE1_9FLAO</name>